<evidence type="ECO:0000256" key="1">
    <source>
        <dbReference type="SAM" id="Phobius"/>
    </source>
</evidence>
<feature type="transmembrane region" description="Helical" evidence="1">
    <location>
        <begin position="190"/>
        <end position="209"/>
    </location>
</feature>
<dbReference type="InterPro" id="IPR007301">
    <property type="entry name" value="DoxD"/>
</dbReference>
<sequence>MKQQALPSPAVRLPLIADAFFAVRLVLGWTYFSAFWRRMIIDYKLDPEAAGYIGAKFNHFLPNAFLIKPGIEFFVSHPELLWWKLLLFTLVEGVVGLALMTGFLTRAAGLATSLLALGILLGAGWLGTTCLDEWQIGILGVAGGLAVAITGGGRYSLDYLISTRKPQWDRHGLCRWLSLGFIEKWPLSRLAFWGGLAAFALALLTNQVFHGGLWGPLHNKSVRPLVEVQKAQISGDTLSFTAYRVEGADVYGSFLIGVSIRSADGETVAHWGMEELADLPEADIKNSYVAKIRPGPHGLILPLGARAQIHLRDKALASLAPGDYSVELEDISGAQWTSPLHIEAQP</sequence>
<dbReference type="Pfam" id="PF07680">
    <property type="entry name" value="DoxA"/>
    <property type="match status" value="1"/>
</dbReference>
<feature type="transmembrane region" description="Helical" evidence="1">
    <location>
        <begin position="134"/>
        <end position="157"/>
    </location>
</feature>
<feature type="transmembrane region" description="Helical" evidence="1">
    <location>
        <begin position="107"/>
        <end position="128"/>
    </location>
</feature>
<evidence type="ECO:0000313" key="5">
    <source>
        <dbReference type="Proteomes" id="UP000546464"/>
    </source>
</evidence>
<name>A0A842HFL1_9BACT</name>
<evidence type="ECO:0000259" key="2">
    <source>
        <dbReference type="Pfam" id="PF04173"/>
    </source>
</evidence>
<evidence type="ECO:0000313" key="4">
    <source>
        <dbReference type="EMBL" id="MBC2595202.1"/>
    </source>
</evidence>
<feature type="domain" description="TQO small subunit DoxD" evidence="2">
    <location>
        <begin position="22"/>
        <end position="171"/>
    </location>
</feature>
<keyword evidence="1" id="KW-0472">Membrane</keyword>
<feature type="transmembrane region" description="Helical" evidence="1">
    <location>
        <begin position="81"/>
        <end position="100"/>
    </location>
</feature>
<dbReference type="PIRSF" id="PIRSF037390">
    <property type="entry name" value="Thiosulph_Quin_oxidored_DoxA-D"/>
    <property type="match status" value="1"/>
</dbReference>
<dbReference type="Proteomes" id="UP000546464">
    <property type="component" value="Unassembled WGS sequence"/>
</dbReference>
<dbReference type="InterPro" id="IPR011636">
    <property type="entry name" value="DoxA"/>
</dbReference>
<keyword evidence="1" id="KW-1133">Transmembrane helix</keyword>
<dbReference type="Pfam" id="PF04173">
    <property type="entry name" value="DoxD"/>
    <property type="match status" value="1"/>
</dbReference>
<proteinExistence type="predicted"/>
<dbReference type="AlphaFoldDB" id="A0A842HFL1"/>
<feature type="transmembrane region" description="Helical" evidence="1">
    <location>
        <begin position="12"/>
        <end position="32"/>
    </location>
</feature>
<keyword evidence="5" id="KW-1185">Reference proteome</keyword>
<accession>A0A842HFL1</accession>
<gene>
    <name evidence="4" type="ORF">H5P28_13120</name>
</gene>
<reference evidence="4 5" key="1">
    <citation type="submission" date="2020-07" db="EMBL/GenBank/DDBJ databases">
        <authorList>
            <person name="Feng X."/>
        </authorList>
    </citation>
    <scope>NUCLEOTIDE SEQUENCE [LARGE SCALE GENOMIC DNA]</scope>
    <source>
        <strain evidence="4 5">JCM31066</strain>
    </source>
</reference>
<protein>
    <submittedName>
        <fullName evidence="4">Quinol oxidase</fullName>
    </submittedName>
</protein>
<feature type="domain" description="Thiosulphate:quinone oxidoreductase small subunit DoxA" evidence="3">
    <location>
        <begin position="209"/>
        <end position="337"/>
    </location>
</feature>
<dbReference type="InterPro" id="IPR017192">
    <property type="entry name" value="ThioSO4-Q_OxRdtase_DoxA/D"/>
</dbReference>
<organism evidence="4 5">
    <name type="scientific">Ruficoccus amylovorans</name>
    <dbReference type="NCBI Taxonomy" id="1804625"/>
    <lineage>
        <taxon>Bacteria</taxon>
        <taxon>Pseudomonadati</taxon>
        <taxon>Verrucomicrobiota</taxon>
        <taxon>Opitutia</taxon>
        <taxon>Puniceicoccales</taxon>
        <taxon>Cerasicoccaceae</taxon>
        <taxon>Ruficoccus</taxon>
    </lineage>
</organism>
<dbReference type="RefSeq" id="WP_185676162.1">
    <property type="nucleotide sequence ID" value="NZ_JACHVB010000035.1"/>
</dbReference>
<evidence type="ECO:0000259" key="3">
    <source>
        <dbReference type="Pfam" id="PF07680"/>
    </source>
</evidence>
<dbReference type="EMBL" id="JACHVB010000035">
    <property type="protein sequence ID" value="MBC2595202.1"/>
    <property type="molecule type" value="Genomic_DNA"/>
</dbReference>
<comment type="caution">
    <text evidence="4">The sequence shown here is derived from an EMBL/GenBank/DDBJ whole genome shotgun (WGS) entry which is preliminary data.</text>
</comment>
<keyword evidence="1" id="KW-0812">Transmembrane</keyword>